<accession>A0A0E9N0V4</accession>
<keyword evidence="9" id="KW-1185">Reference proteome</keyword>
<comment type="subcellular location">
    <subcellularLocation>
        <location evidence="1">Cell outer membrane</location>
    </subcellularLocation>
</comment>
<keyword evidence="4" id="KW-0472">Membrane</keyword>
<dbReference type="RefSeq" id="WP_046369488.1">
    <property type="nucleotide sequence ID" value="NZ_BBWV01000002.1"/>
</dbReference>
<evidence type="ECO:0000313" key="9">
    <source>
        <dbReference type="Proteomes" id="UP000033121"/>
    </source>
</evidence>
<gene>
    <name evidence="8" type="ORF">FPE01S_02_07480</name>
</gene>
<feature type="signal peptide" evidence="6">
    <location>
        <begin position="1"/>
        <end position="17"/>
    </location>
</feature>
<sequence length="440" mass="47949">MKRINLPISFFAFLVVATSVMPGCKKDFSNPNAAPEDEVFTSARGMTAVGVGLQRKYSYSRAGDVYNIVTANGFTTNELLLMNAGNTAEAQLSVGGTAVDPTNTILANIWANGSKIILDANRIITAAPTITDPNYVSALTGYATIFKAQALGSLAMFWEKVPDTSGILQVTFSDRMLGYQRAIASIDKALALIAADSISANFALNIPPGTNIKQTLLALKARYAVFSGDWDNALAAANAVDLTVKSTMNFDGASPNPIFETATATNNVYQVIDSTFGLPEGLRPENSDKRVQFYTLLNTQLSPDKPVPPRFRINGFGVATATSYPYYVPGEMTLIKAEVYARKNQLPDAIAEINKIRTKKAADDPFGIGADESPYAGAVTQDAVLTEIYRQRCIELYMQGFKLEDSRRFDRPIAEKKRNFFPYPFAERDNNSNTPPDPLF</sequence>
<evidence type="ECO:0000256" key="4">
    <source>
        <dbReference type="ARBA" id="ARBA00023136"/>
    </source>
</evidence>
<organism evidence="8 9">
    <name type="scientific">Flavihumibacter petaseus NBRC 106054</name>
    <dbReference type="NCBI Taxonomy" id="1220578"/>
    <lineage>
        <taxon>Bacteria</taxon>
        <taxon>Pseudomonadati</taxon>
        <taxon>Bacteroidota</taxon>
        <taxon>Chitinophagia</taxon>
        <taxon>Chitinophagales</taxon>
        <taxon>Chitinophagaceae</taxon>
        <taxon>Flavihumibacter</taxon>
    </lineage>
</organism>
<evidence type="ECO:0000256" key="3">
    <source>
        <dbReference type="ARBA" id="ARBA00022729"/>
    </source>
</evidence>
<name>A0A0E9N0V4_9BACT</name>
<feature type="chain" id="PRO_5002430131" description="RagB/SusD domain-containing protein" evidence="6">
    <location>
        <begin position="18"/>
        <end position="440"/>
    </location>
</feature>
<reference evidence="8 9" key="1">
    <citation type="submission" date="2015-04" db="EMBL/GenBank/DDBJ databases">
        <title>Whole genome shotgun sequence of Flavihumibacter petaseus NBRC 106054.</title>
        <authorList>
            <person name="Miyazawa S."/>
            <person name="Hosoyama A."/>
            <person name="Hashimoto M."/>
            <person name="Noguchi M."/>
            <person name="Tsuchikane K."/>
            <person name="Ohji S."/>
            <person name="Yamazoe A."/>
            <person name="Ichikawa N."/>
            <person name="Kimura A."/>
            <person name="Fujita N."/>
        </authorList>
    </citation>
    <scope>NUCLEOTIDE SEQUENCE [LARGE SCALE GENOMIC DNA]</scope>
    <source>
        <strain evidence="8 9">NBRC 106054</strain>
    </source>
</reference>
<comment type="similarity">
    <text evidence="2">Belongs to the SusD family.</text>
</comment>
<dbReference type="SUPFAM" id="SSF48452">
    <property type="entry name" value="TPR-like"/>
    <property type="match status" value="1"/>
</dbReference>
<dbReference type="AlphaFoldDB" id="A0A0E9N0V4"/>
<evidence type="ECO:0000313" key="8">
    <source>
        <dbReference type="EMBL" id="GAO43642.1"/>
    </source>
</evidence>
<dbReference type="InterPro" id="IPR012944">
    <property type="entry name" value="SusD_RagB_dom"/>
</dbReference>
<keyword evidence="5" id="KW-0998">Cell outer membrane</keyword>
<comment type="caution">
    <text evidence="8">The sequence shown here is derived from an EMBL/GenBank/DDBJ whole genome shotgun (WGS) entry which is preliminary data.</text>
</comment>
<evidence type="ECO:0000259" key="7">
    <source>
        <dbReference type="Pfam" id="PF07980"/>
    </source>
</evidence>
<dbReference type="EMBL" id="BBWV01000002">
    <property type="protein sequence ID" value="GAO43642.1"/>
    <property type="molecule type" value="Genomic_DNA"/>
</dbReference>
<dbReference type="Gene3D" id="1.25.40.390">
    <property type="match status" value="1"/>
</dbReference>
<dbReference type="OrthoDB" id="1522814at2"/>
<evidence type="ECO:0000256" key="2">
    <source>
        <dbReference type="ARBA" id="ARBA00006275"/>
    </source>
</evidence>
<dbReference type="Proteomes" id="UP000033121">
    <property type="component" value="Unassembled WGS sequence"/>
</dbReference>
<dbReference type="Pfam" id="PF07980">
    <property type="entry name" value="SusD_RagB"/>
    <property type="match status" value="1"/>
</dbReference>
<feature type="domain" description="RagB/SusD" evidence="7">
    <location>
        <begin position="330"/>
        <end position="420"/>
    </location>
</feature>
<dbReference type="GO" id="GO:0009279">
    <property type="term" value="C:cell outer membrane"/>
    <property type="evidence" value="ECO:0007669"/>
    <property type="project" value="UniProtKB-SubCell"/>
</dbReference>
<evidence type="ECO:0000256" key="5">
    <source>
        <dbReference type="ARBA" id="ARBA00023237"/>
    </source>
</evidence>
<dbReference type="InterPro" id="IPR011990">
    <property type="entry name" value="TPR-like_helical_dom_sf"/>
</dbReference>
<evidence type="ECO:0000256" key="6">
    <source>
        <dbReference type="SAM" id="SignalP"/>
    </source>
</evidence>
<evidence type="ECO:0000256" key="1">
    <source>
        <dbReference type="ARBA" id="ARBA00004442"/>
    </source>
</evidence>
<keyword evidence="3 6" id="KW-0732">Signal</keyword>
<dbReference type="STRING" id="1220578.FPE01S_02_07480"/>
<proteinExistence type="inferred from homology"/>
<protein>
    <recommendedName>
        <fullName evidence="7">RagB/SusD domain-containing protein</fullName>
    </recommendedName>
</protein>